<evidence type="ECO:0000313" key="3">
    <source>
        <dbReference type="Proteomes" id="UP000195913"/>
    </source>
</evidence>
<feature type="transmembrane region" description="Helical" evidence="1">
    <location>
        <begin position="18"/>
        <end position="36"/>
    </location>
</feature>
<evidence type="ECO:0008006" key="4">
    <source>
        <dbReference type="Google" id="ProtNLM"/>
    </source>
</evidence>
<feature type="transmembrane region" description="Helical" evidence="1">
    <location>
        <begin position="74"/>
        <end position="93"/>
    </location>
</feature>
<evidence type="ECO:0000313" key="2">
    <source>
        <dbReference type="EMBL" id="SJM59290.1"/>
    </source>
</evidence>
<keyword evidence="1" id="KW-0472">Membrane</keyword>
<keyword evidence="3" id="KW-1185">Reference proteome</keyword>
<evidence type="ECO:0000256" key="1">
    <source>
        <dbReference type="SAM" id="Phobius"/>
    </source>
</evidence>
<keyword evidence="1" id="KW-0812">Transmembrane</keyword>
<keyword evidence="1" id="KW-1133">Transmembrane helix</keyword>
<feature type="transmembrane region" description="Helical" evidence="1">
    <location>
        <begin position="99"/>
        <end position="118"/>
    </location>
</feature>
<name>A0A1R4FTG2_9MICC</name>
<feature type="transmembrane region" description="Helical" evidence="1">
    <location>
        <begin position="156"/>
        <end position="177"/>
    </location>
</feature>
<dbReference type="AlphaFoldDB" id="A0A1R4FTG2"/>
<sequence>MPVITTPPEEASAVWKPVMFRAVVATAFGALSVFWQQPSEAVVAYIFAGFLVLTAKSVWDFAVARIVPFPVRGLLGGAAIAWSLSAVFMLVFASTAAASIAGGIGLAVAGLLELTVYFRHRGDLVPVRDFLITGAVSLVTGVLLLAWPGLDQHGVFGVAGGGSIIVAVFLLIAAFGYRHDARERATER</sequence>
<protein>
    <recommendedName>
        <fullName evidence="4">Integral membrane protein</fullName>
    </recommendedName>
</protein>
<reference evidence="2 3" key="1">
    <citation type="submission" date="2017-02" db="EMBL/GenBank/DDBJ databases">
        <authorList>
            <person name="Peterson S.W."/>
        </authorList>
    </citation>
    <scope>NUCLEOTIDE SEQUENCE [LARGE SCALE GENOMIC DNA]</scope>
    <source>
        <strain evidence="2 3">B Ar 00.02</strain>
    </source>
</reference>
<dbReference type="RefSeq" id="WP_086996737.1">
    <property type="nucleotide sequence ID" value="NZ_FUHW01000022.1"/>
</dbReference>
<proteinExistence type="predicted"/>
<accession>A0A1R4FTG2</accession>
<feature type="transmembrane region" description="Helical" evidence="1">
    <location>
        <begin position="42"/>
        <end position="62"/>
    </location>
</feature>
<dbReference type="Proteomes" id="UP000195913">
    <property type="component" value="Unassembled WGS sequence"/>
</dbReference>
<dbReference type="EMBL" id="FUHW01000022">
    <property type="protein sequence ID" value="SJM59290.1"/>
    <property type="molecule type" value="Genomic_DNA"/>
</dbReference>
<organism evidence="2 3">
    <name type="scientific">Arthrobacter rhombi</name>
    <dbReference type="NCBI Taxonomy" id="71253"/>
    <lineage>
        <taxon>Bacteria</taxon>
        <taxon>Bacillati</taxon>
        <taxon>Actinomycetota</taxon>
        <taxon>Actinomycetes</taxon>
        <taxon>Micrococcales</taxon>
        <taxon>Micrococcaceae</taxon>
        <taxon>Arthrobacter</taxon>
    </lineage>
</organism>
<feature type="transmembrane region" description="Helical" evidence="1">
    <location>
        <begin position="130"/>
        <end position="150"/>
    </location>
</feature>
<dbReference type="InterPro" id="IPR005325">
    <property type="entry name" value="DUF308_memb"/>
</dbReference>
<dbReference type="Pfam" id="PF03729">
    <property type="entry name" value="DUF308"/>
    <property type="match status" value="1"/>
</dbReference>
<gene>
    <name evidence="2" type="ORF">FM101_05800</name>
</gene>